<dbReference type="Gene3D" id="1.10.287.1080">
    <property type="entry name" value="MazG-like"/>
    <property type="match status" value="1"/>
</dbReference>
<evidence type="ECO:0000313" key="12">
    <source>
        <dbReference type="EMBL" id="PZQ14416.1"/>
    </source>
</evidence>
<evidence type="ECO:0000313" key="13">
    <source>
        <dbReference type="Proteomes" id="UP000249577"/>
    </source>
</evidence>
<dbReference type="SUPFAM" id="SSF101386">
    <property type="entry name" value="all-alpha NTP pyrophosphatases"/>
    <property type="match status" value="1"/>
</dbReference>
<dbReference type="Pfam" id="PF01503">
    <property type="entry name" value="PRA-PH"/>
    <property type="match status" value="1"/>
</dbReference>
<accession>A0A2W5KB86</accession>
<reference evidence="12 13" key="1">
    <citation type="submission" date="2017-08" db="EMBL/GenBank/DDBJ databases">
        <title>Infants hospitalized years apart are colonized by the same room-sourced microbial strains.</title>
        <authorList>
            <person name="Brooks B."/>
            <person name="Olm M.R."/>
            <person name="Firek B.A."/>
            <person name="Baker R."/>
            <person name="Thomas B.C."/>
            <person name="Morowitz M.J."/>
            <person name="Banfield J.F."/>
        </authorList>
    </citation>
    <scope>NUCLEOTIDE SEQUENCE [LARGE SCALE GENOMIC DNA]</scope>
    <source>
        <strain evidence="12">S2_005_003_R2_43</strain>
    </source>
</reference>
<dbReference type="GO" id="GO:0000105">
    <property type="term" value="P:L-histidine biosynthetic process"/>
    <property type="evidence" value="ECO:0007669"/>
    <property type="project" value="UniProtKB-UniPathway"/>
</dbReference>
<name>A0A2W5KB86_ANCNO</name>
<evidence type="ECO:0000256" key="1">
    <source>
        <dbReference type="ARBA" id="ARBA00001460"/>
    </source>
</evidence>
<evidence type="ECO:0000256" key="4">
    <source>
        <dbReference type="ARBA" id="ARBA00009392"/>
    </source>
</evidence>
<keyword evidence="10" id="KW-0067">ATP-binding</keyword>
<dbReference type="CDD" id="cd11534">
    <property type="entry name" value="NTP-PPase_HisIE_like"/>
    <property type="match status" value="1"/>
</dbReference>
<dbReference type="AlphaFoldDB" id="A0A2W5KB86"/>
<comment type="subcellular location">
    <subcellularLocation>
        <location evidence="2">Cytoplasm</location>
    </subcellularLocation>
</comment>
<dbReference type="InterPro" id="IPR008179">
    <property type="entry name" value="HisE"/>
</dbReference>
<evidence type="ECO:0000256" key="2">
    <source>
        <dbReference type="ARBA" id="ARBA00004496"/>
    </source>
</evidence>
<evidence type="ECO:0000256" key="10">
    <source>
        <dbReference type="ARBA" id="ARBA00022840"/>
    </source>
</evidence>
<keyword evidence="7" id="KW-0028">Amino-acid biosynthesis</keyword>
<comment type="catalytic activity">
    <reaction evidence="1">
        <text>1-(5-phospho-beta-D-ribosyl)-ATP + H2O = 1-(5-phospho-beta-D-ribosyl)-5'-AMP + diphosphate + H(+)</text>
        <dbReference type="Rhea" id="RHEA:22828"/>
        <dbReference type="ChEBI" id="CHEBI:15377"/>
        <dbReference type="ChEBI" id="CHEBI:15378"/>
        <dbReference type="ChEBI" id="CHEBI:33019"/>
        <dbReference type="ChEBI" id="CHEBI:59457"/>
        <dbReference type="ChEBI" id="CHEBI:73183"/>
        <dbReference type="EC" id="3.6.1.31"/>
    </reaction>
</comment>
<comment type="pathway">
    <text evidence="3">Amino-acid biosynthesis; L-histidine biosynthesis; L-histidine from 5-phospho-alpha-D-ribose 1-diphosphate: step 2/9.</text>
</comment>
<dbReference type="Proteomes" id="UP000249577">
    <property type="component" value="Unassembled WGS sequence"/>
</dbReference>
<evidence type="ECO:0000256" key="9">
    <source>
        <dbReference type="ARBA" id="ARBA00022801"/>
    </source>
</evidence>
<comment type="similarity">
    <text evidence="4">Belongs to the PRA-PH family.</text>
</comment>
<keyword evidence="9" id="KW-0378">Hydrolase</keyword>
<organism evidence="12 13">
    <name type="scientific">Ancylobacter novellus</name>
    <name type="common">Thiobacillus novellus</name>
    <dbReference type="NCBI Taxonomy" id="921"/>
    <lineage>
        <taxon>Bacteria</taxon>
        <taxon>Pseudomonadati</taxon>
        <taxon>Pseudomonadota</taxon>
        <taxon>Alphaproteobacteria</taxon>
        <taxon>Hyphomicrobiales</taxon>
        <taxon>Xanthobacteraceae</taxon>
        <taxon>Ancylobacter</taxon>
    </lineage>
</organism>
<keyword evidence="11" id="KW-0368">Histidine biosynthesis</keyword>
<sequence>MTFTLENLDAIVASRASADADESYTRSLIEGGPARCAKKLGEEGVEAALACAGGTKVELAAEAADVLYHLLVALRARGVPLSDVMTVLEKRTAQSGLAEKASRKAS</sequence>
<dbReference type="UniPathway" id="UPA00031">
    <property type="reaction ID" value="UER00007"/>
</dbReference>
<dbReference type="GO" id="GO:0005737">
    <property type="term" value="C:cytoplasm"/>
    <property type="evidence" value="ECO:0007669"/>
    <property type="project" value="UniProtKB-SubCell"/>
</dbReference>
<proteinExistence type="inferred from homology"/>
<evidence type="ECO:0000256" key="8">
    <source>
        <dbReference type="ARBA" id="ARBA00022741"/>
    </source>
</evidence>
<dbReference type="PANTHER" id="PTHR42945">
    <property type="entry name" value="HISTIDINE BIOSYNTHESIS BIFUNCTIONAL PROTEIN"/>
    <property type="match status" value="1"/>
</dbReference>
<keyword evidence="8" id="KW-0547">Nucleotide-binding</keyword>
<gene>
    <name evidence="12" type="ORF">DI565_12300</name>
</gene>
<dbReference type="GO" id="GO:0004636">
    <property type="term" value="F:phosphoribosyl-ATP diphosphatase activity"/>
    <property type="evidence" value="ECO:0007669"/>
    <property type="project" value="UniProtKB-EC"/>
</dbReference>
<dbReference type="InterPro" id="IPR021130">
    <property type="entry name" value="PRib-ATP_PPHydrolase-like"/>
</dbReference>
<dbReference type="PANTHER" id="PTHR42945:SF9">
    <property type="entry name" value="HISTIDINE BIOSYNTHESIS BIFUNCTIONAL PROTEIN HISIE"/>
    <property type="match status" value="1"/>
</dbReference>
<evidence type="ECO:0000256" key="11">
    <source>
        <dbReference type="ARBA" id="ARBA00023102"/>
    </source>
</evidence>
<dbReference type="EC" id="3.6.1.31" evidence="5"/>
<evidence type="ECO:0000256" key="3">
    <source>
        <dbReference type="ARBA" id="ARBA00005204"/>
    </source>
</evidence>
<comment type="caution">
    <text evidence="12">The sequence shown here is derived from an EMBL/GenBank/DDBJ whole genome shotgun (WGS) entry which is preliminary data.</text>
</comment>
<protein>
    <recommendedName>
        <fullName evidence="5">phosphoribosyl-ATP diphosphatase</fullName>
        <ecNumber evidence="5">3.6.1.31</ecNumber>
    </recommendedName>
</protein>
<dbReference type="NCBIfam" id="NF001613">
    <property type="entry name" value="PRK00400.1-5"/>
    <property type="match status" value="1"/>
</dbReference>
<dbReference type="GO" id="GO:0005524">
    <property type="term" value="F:ATP binding"/>
    <property type="evidence" value="ECO:0007669"/>
    <property type="project" value="UniProtKB-KW"/>
</dbReference>
<evidence type="ECO:0000256" key="6">
    <source>
        <dbReference type="ARBA" id="ARBA00022490"/>
    </source>
</evidence>
<evidence type="ECO:0000256" key="7">
    <source>
        <dbReference type="ARBA" id="ARBA00022605"/>
    </source>
</evidence>
<evidence type="ECO:0000256" key="5">
    <source>
        <dbReference type="ARBA" id="ARBA00012414"/>
    </source>
</evidence>
<dbReference type="NCBIfam" id="TIGR03188">
    <property type="entry name" value="histidine_hisI"/>
    <property type="match status" value="1"/>
</dbReference>
<keyword evidence="6" id="KW-0963">Cytoplasm</keyword>
<dbReference type="EMBL" id="QFPN01000006">
    <property type="protein sequence ID" value="PZQ14416.1"/>
    <property type="molecule type" value="Genomic_DNA"/>
</dbReference>